<keyword evidence="7 9" id="KW-1133">Transmembrane helix</keyword>
<evidence type="ECO:0000256" key="3">
    <source>
        <dbReference type="ARBA" id="ARBA00009045"/>
    </source>
</evidence>
<keyword evidence="6" id="KW-0378">Hydrolase</keyword>
<feature type="transmembrane region" description="Helical" evidence="9">
    <location>
        <begin position="199"/>
        <end position="223"/>
    </location>
</feature>
<protein>
    <recommendedName>
        <fullName evidence="4">rhomboid protease</fullName>
        <ecNumber evidence="4">3.4.21.105</ecNumber>
    </recommendedName>
</protein>
<comment type="similarity">
    <text evidence="3">Belongs to the peptidase S54 family.</text>
</comment>
<accession>A0ABM0JFQ8</accession>
<dbReference type="InterPro" id="IPR035952">
    <property type="entry name" value="Rhomboid-like_sf"/>
</dbReference>
<evidence type="ECO:0000313" key="11">
    <source>
        <dbReference type="Proteomes" id="UP000694888"/>
    </source>
</evidence>
<dbReference type="Pfam" id="PF01694">
    <property type="entry name" value="Rhomboid"/>
    <property type="match status" value="1"/>
</dbReference>
<feature type="transmembrane region" description="Helical" evidence="9">
    <location>
        <begin position="265"/>
        <end position="285"/>
    </location>
</feature>
<sequence>MALPCVSRLSLCSRTFRLRGISKIFHSYAPHSTPPIPVSRCFRWQNGATQLRKSFTPNNVFSRKFRTKQRIQETETVRSPGRNPDSPSLFKPFVFSVGVCGCSFLGAMIWNYEKMRKTFQNLQKGEQRDGQQGRKANMKTFGFRQHMNGFWTSLSNSQKLVLGIVAANFTVWGLWRVARLQPMMMRYFSSSINHPLPSMVLATFSHISFLHLFVNMYVLWSFASVAANLYGCEQFSAVYLSGGTLASLGSITMHKLLRRPPSVSVGASGAIMALLGIVCVTYPNAQLSIAFVNELFPHSFSADSGMKAIIAFDLLGLALGWRFMDHAGHLGGMIFGILYAKYGQKLVWGKRESIMKQWHNVRGKP</sequence>
<dbReference type="InterPro" id="IPR050925">
    <property type="entry name" value="Rhomboid_protease_S54"/>
</dbReference>
<dbReference type="Gene3D" id="1.20.1540.10">
    <property type="entry name" value="Rhomboid-like"/>
    <property type="match status" value="1"/>
</dbReference>
<evidence type="ECO:0000256" key="8">
    <source>
        <dbReference type="ARBA" id="ARBA00023136"/>
    </source>
</evidence>
<organism evidence="11 12">
    <name type="scientific">Aplysia californica</name>
    <name type="common">California sea hare</name>
    <dbReference type="NCBI Taxonomy" id="6500"/>
    <lineage>
        <taxon>Eukaryota</taxon>
        <taxon>Metazoa</taxon>
        <taxon>Spiralia</taxon>
        <taxon>Lophotrochozoa</taxon>
        <taxon>Mollusca</taxon>
        <taxon>Gastropoda</taxon>
        <taxon>Heterobranchia</taxon>
        <taxon>Euthyneura</taxon>
        <taxon>Tectipleura</taxon>
        <taxon>Aplysiida</taxon>
        <taxon>Aplysioidea</taxon>
        <taxon>Aplysiidae</taxon>
        <taxon>Aplysia</taxon>
    </lineage>
</organism>
<evidence type="ECO:0000256" key="1">
    <source>
        <dbReference type="ARBA" id="ARBA00000156"/>
    </source>
</evidence>
<evidence type="ECO:0000256" key="5">
    <source>
        <dbReference type="ARBA" id="ARBA00022692"/>
    </source>
</evidence>
<evidence type="ECO:0000256" key="4">
    <source>
        <dbReference type="ARBA" id="ARBA00013039"/>
    </source>
</evidence>
<dbReference type="EC" id="3.4.21.105" evidence="4"/>
<name>A0ABM0JFQ8_APLCA</name>
<feature type="domain" description="Peptidase S54 rhomboid" evidence="10">
    <location>
        <begin position="199"/>
        <end position="341"/>
    </location>
</feature>
<keyword evidence="5 9" id="KW-0812">Transmembrane</keyword>
<evidence type="ECO:0000259" key="10">
    <source>
        <dbReference type="Pfam" id="PF01694"/>
    </source>
</evidence>
<evidence type="ECO:0000256" key="7">
    <source>
        <dbReference type="ARBA" id="ARBA00022989"/>
    </source>
</evidence>
<dbReference type="SUPFAM" id="SSF144091">
    <property type="entry name" value="Rhomboid-like"/>
    <property type="match status" value="1"/>
</dbReference>
<dbReference type="Proteomes" id="UP000694888">
    <property type="component" value="Unplaced"/>
</dbReference>
<dbReference type="PANTHER" id="PTHR43731:SF14">
    <property type="entry name" value="PRESENILIN-ASSOCIATED RHOMBOID-LIKE PROTEIN, MITOCHONDRIAL"/>
    <property type="match status" value="1"/>
</dbReference>
<reference evidence="12" key="1">
    <citation type="submission" date="2025-08" db="UniProtKB">
        <authorList>
            <consortium name="RefSeq"/>
        </authorList>
    </citation>
    <scope>IDENTIFICATION</scope>
</reference>
<evidence type="ECO:0000313" key="12">
    <source>
        <dbReference type="RefSeq" id="XP_005092648.1"/>
    </source>
</evidence>
<keyword evidence="8 9" id="KW-0472">Membrane</keyword>
<evidence type="ECO:0000256" key="2">
    <source>
        <dbReference type="ARBA" id="ARBA00004141"/>
    </source>
</evidence>
<comment type="catalytic activity">
    <reaction evidence="1">
        <text>Cleaves type-1 transmembrane domains using a catalytic dyad composed of serine and histidine that are contributed by different transmembrane domains.</text>
        <dbReference type="EC" id="3.4.21.105"/>
    </reaction>
</comment>
<evidence type="ECO:0000256" key="9">
    <source>
        <dbReference type="SAM" id="Phobius"/>
    </source>
</evidence>
<feature type="transmembrane region" description="Helical" evidence="9">
    <location>
        <begin position="160"/>
        <end position="178"/>
    </location>
</feature>
<dbReference type="GeneID" id="101863415"/>
<comment type="subcellular location">
    <subcellularLocation>
        <location evidence="2">Membrane</location>
        <topology evidence="2">Multi-pass membrane protein</topology>
    </subcellularLocation>
</comment>
<gene>
    <name evidence="12" type="primary">LOC101863415</name>
</gene>
<dbReference type="InterPro" id="IPR022764">
    <property type="entry name" value="Peptidase_S54_rhomboid_dom"/>
</dbReference>
<dbReference type="PANTHER" id="PTHR43731">
    <property type="entry name" value="RHOMBOID PROTEASE"/>
    <property type="match status" value="1"/>
</dbReference>
<dbReference type="RefSeq" id="XP_005092648.1">
    <property type="nucleotide sequence ID" value="XM_005092591.3"/>
</dbReference>
<proteinExistence type="inferred from homology"/>
<keyword evidence="11" id="KW-1185">Reference proteome</keyword>
<evidence type="ECO:0000256" key="6">
    <source>
        <dbReference type="ARBA" id="ARBA00022801"/>
    </source>
</evidence>
<feature type="transmembrane region" description="Helical" evidence="9">
    <location>
        <begin position="92"/>
        <end position="112"/>
    </location>
</feature>
<feature type="transmembrane region" description="Helical" evidence="9">
    <location>
        <begin position="235"/>
        <end position="253"/>
    </location>
</feature>